<evidence type="ECO:0000313" key="2">
    <source>
        <dbReference type="Proteomes" id="UP000186143"/>
    </source>
</evidence>
<organism evidence="1 2">
    <name type="scientific">Xaviernesmea rhizosphaerae</name>
    <dbReference type="NCBI Taxonomy" id="1672749"/>
    <lineage>
        <taxon>Bacteria</taxon>
        <taxon>Pseudomonadati</taxon>
        <taxon>Pseudomonadota</taxon>
        <taxon>Alphaproteobacteria</taxon>
        <taxon>Hyphomicrobiales</taxon>
        <taxon>Rhizobiaceae</taxon>
        <taxon>Rhizobium/Agrobacterium group</taxon>
        <taxon>Xaviernesmea</taxon>
    </lineage>
</organism>
<comment type="caution">
    <text evidence="1">The sequence shown here is derived from an EMBL/GenBank/DDBJ whole genome shotgun (WGS) entry which is preliminary data.</text>
</comment>
<protein>
    <submittedName>
        <fullName evidence="1">Uncharacterized protein</fullName>
    </submittedName>
</protein>
<evidence type="ECO:0000313" key="1">
    <source>
        <dbReference type="EMBL" id="OLP53139.1"/>
    </source>
</evidence>
<sequence>MDTADVDHTGPAGLYIGRKLKGSSGIRYRRFSTVTEALRFAIEEMPASQLRGSCLEVEEQRFNGAQIRSLYDAGQIPRLRQPF</sequence>
<dbReference type="AlphaFoldDB" id="A0A1Q9AE16"/>
<accession>A0A1Q9AE16</accession>
<proteinExistence type="predicted"/>
<gene>
    <name evidence="1" type="ORF">BJF92_17665</name>
</gene>
<dbReference type="OrthoDB" id="8445391at2"/>
<dbReference type="EMBL" id="MKIO01000041">
    <property type="protein sequence ID" value="OLP53139.1"/>
    <property type="molecule type" value="Genomic_DNA"/>
</dbReference>
<dbReference type="Proteomes" id="UP000186143">
    <property type="component" value="Unassembled WGS sequence"/>
</dbReference>
<reference evidence="1 2" key="1">
    <citation type="submission" date="2016-09" db="EMBL/GenBank/DDBJ databases">
        <title>Rhizobium sp. nov., a novel species isolated from the rice rhizosphere.</title>
        <authorList>
            <person name="Zhao J."/>
            <person name="Zhang X."/>
        </authorList>
    </citation>
    <scope>NUCLEOTIDE SEQUENCE [LARGE SCALE GENOMIC DNA]</scope>
    <source>
        <strain evidence="1 2">MH17</strain>
    </source>
</reference>
<name>A0A1Q9AE16_9HYPH</name>